<evidence type="ECO:0000313" key="1">
    <source>
        <dbReference type="EMBL" id="SDL34656.1"/>
    </source>
</evidence>
<reference evidence="2 4" key="2">
    <citation type="submission" date="2018-06" db="EMBL/GenBank/DDBJ databases">
        <authorList>
            <consortium name="Pathogen Informatics"/>
            <person name="Doyle S."/>
        </authorList>
    </citation>
    <scope>NUCLEOTIDE SEQUENCE [LARGE SCALE GENOMIC DNA]</scope>
    <source>
        <strain evidence="2 4">NCTC13028</strain>
    </source>
</reference>
<dbReference type="EMBL" id="FNGL01000021">
    <property type="protein sequence ID" value="SDL34656.1"/>
    <property type="molecule type" value="Genomic_DNA"/>
</dbReference>
<proteinExistence type="predicted"/>
<dbReference type="Pfam" id="PF20548">
    <property type="entry name" value="DUF6762"/>
    <property type="match status" value="1"/>
</dbReference>
<evidence type="ECO:0000313" key="2">
    <source>
        <dbReference type="EMBL" id="SQB34100.1"/>
    </source>
</evidence>
<organism evidence="2 4">
    <name type="scientific">Clostridium cochlearium</name>
    <dbReference type="NCBI Taxonomy" id="1494"/>
    <lineage>
        <taxon>Bacteria</taxon>
        <taxon>Bacillati</taxon>
        <taxon>Bacillota</taxon>
        <taxon>Clostridia</taxon>
        <taxon>Eubacteriales</taxon>
        <taxon>Clostridiaceae</taxon>
        <taxon>Clostridium</taxon>
    </lineage>
</organism>
<accession>A0A239ZB77</accession>
<dbReference type="GeneID" id="70576371"/>
<dbReference type="AlphaFoldDB" id="A0A239ZB77"/>
<keyword evidence="3" id="KW-1185">Reference proteome</keyword>
<evidence type="ECO:0000313" key="4">
    <source>
        <dbReference type="Proteomes" id="UP000250223"/>
    </source>
</evidence>
<sequence>MDFKSLVLIEKDVEKNEFLREMESYELGEGAAYIRKFYYDGNFVNIAFSIEEDMEDWKYNAVLDYFNTEAFEKYECSIEEIEGEYNPTWLIKLEYLEDFYLMSEKLQNICNEIHNQIEVIMAYVEENKDKLM</sequence>
<dbReference type="InterPro" id="IPR046650">
    <property type="entry name" value="DUF6762"/>
</dbReference>
<gene>
    <name evidence="2" type="ORF">NCTC13028_00994</name>
    <name evidence="1" type="ORF">SAMN05216497_12122</name>
</gene>
<dbReference type="EMBL" id="UAWC01000006">
    <property type="protein sequence ID" value="SQB34100.1"/>
    <property type="molecule type" value="Genomic_DNA"/>
</dbReference>
<reference evidence="1 3" key="1">
    <citation type="submission" date="2016-10" db="EMBL/GenBank/DDBJ databases">
        <authorList>
            <person name="Varghese N."/>
            <person name="Submissions S."/>
        </authorList>
    </citation>
    <scope>NUCLEOTIDE SEQUENCE [LARGE SCALE GENOMIC DNA]</scope>
    <source>
        <strain evidence="1 3">NLAE-zl-C224</strain>
    </source>
</reference>
<dbReference type="RefSeq" id="WP_089867329.1">
    <property type="nucleotide sequence ID" value="NZ_CP173238.1"/>
</dbReference>
<dbReference type="STRING" id="1494.SAMN05216497_12122"/>
<protein>
    <submittedName>
        <fullName evidence="2">Uncharacterized protein</fullName>
    </submittedName>
</protein>
<dbReference type="OrthoDB" id="1913818at2"/>
<evidence type="ECO:0000313" key="3">
    <source>
        <dbReference type="Proteomes" id="UP000198811"/>
    </source>
</evidence>
<name>A0A239ZB77_CLOCO</name>
<dbReference type="Proteomes" id="UP000198811">
    <property type="component" value="Unassembled WGS sequence"/>
</dbReference>
<dbReference type="Proteomes" id="UP000250223">
    <property type="component" value="Unassembled WGS sequence"/>
</dbReference>